<feature type="compositionally biased region" description="Polar residues" evidence="1">
    <location>
        <begin position="61"/>
        <end position="70"/>
    </location>
</feature>
<accession>A0AA88T6E8</accession>
<evidence type="ECO:0000256" key="2">
    <source>
        <dbReference type="SAM" id="Phobius"/>
    </source>
</evidence>
<dbReference type="AlphaFoldDB" id="A0AA88T6E8"/>
<keyword evidence="2" id="KW-0812">Transmembrane</keyword>
<dbReference type="EMBL" id="JAVHJS010000006">
    <property type="protein sequence ID" value="KAK2855501.1"/>
    <property type="molecule type" value="Genomic_DNA"/>
</dbReference>
<keyword evidence="4" id="KW-1185">Reference proteome</keyword>
<keyword evidence="2" id="KW-0472">Membrane</keyword>
<feature type="compositionally biased region" description="Basic residues" evidence="1">
    <location>
        <begin position="93"/>
        <end position="104"/>
    </location>
</feature>
<evidence type="ECO:0000313" key="3">
    <source>
        <dbReference type="EMBL" id="KAK2855501.1"/>
    </source>
</evidence>
<name>A0AA88T6E8_TACVA</name>
<evidence type="ECO:0000256" key="1">
    <source>
        <dbReference type="SAM" id="MobiDB-lite"/>
    </source>
</evidence>
<feature type="transmembrane region" description="Helical" evidence="2">
    <location>
        <begin position="25"/>
        <end position="45"/>
    </location>
</feature>
<reference evidence="3" key="1">
    <citation type="submission" date="2023-08" db="EMBL/GenBank/DDBJ databases">
        <title>Pelteobagrus vachellii genome.</title>
        <authorList>
            <person name="Liu H."/>
        </authorList>
    </citation>
    <scope>NUCLEOTIDE SEQUENCE</scope>
    <source>
        <strain evidence="3">PRFRI_2022a</strain>
        <tissue evidence="3">Muscle</tissue>
    </source>
</reference>
<sequence length="113" mass="12544">MLKLYSGDIKSAPVSISCQTDARGVIAGVVLVLLFVVFVICLGVVNHRKTILQRRRKTQSDLHTNQTSVQGAEEGVYNVPDPAKQQSSEGKKHFGQRLCTKKKVNPIQENPYH</sequence>
<organism evidence="3 4">
    <name type="scientific">Tachysurus vachellii</name>
    <name type="common">Darkbarbel catfish</name>
    <name type="synonym">Pelteobagrus vachellii</name>
    <dbReference type="NCBI Taxonomy" id="175792"/>
    <lineage>
        <taxon>Eukaryota</taxon>
        <taxon>Metazoa</taxon>
        <taxon>Chordata</taxon>
        <taxon>Craniata</taxon>
        <taxon>Vertebrata</taxon>
        <taxon>Euteleostomi</taxon>
        <taxon>Actinopterygii</taxon>
        <taxon>Neopterygii</taxon>
        <taxon>Teleostei</taxon>
        <taxon>Ostariophysi</taxon>
        <taxon>Siluriformes</taxon>
        <taxon>Bagridae</taxon>
        <taxon>Tachysurus</taxon>
    </lineage>
</organism>
<evidence type="ECO:0000313" key="4">
    <source>
        <dbReference type="Proteomes" id="UP001187315"/>
    </source>
</evidence>
<feature type="region of interest" description="Disordered" evidence="1">
    <location>
        <begin position="54"/>
        <end position="113"/>
    </location>
</feature>
<comment type="caution">
    <text evidence="3">The sequence shown here is derived from an EMBL/GenBank/DDBJ whole genome shotgun (WGS) entry which is preliminary data.</text>
</comment>
<proteinExistence type="predicted"/>
<keyword evidence="2" id="KW-1133">Transmembrane helix</keyword>
<protein>
    <submittedName>
        <fullName evidence="3">Uncharacterized protein</fullName>
    </submittedName>
</protein>
<gene>
    <name evidence="3" type="ORF">Q7C36_007370</name>
</gene>
<dbReference type="Proteomes" id="UP001187315">
    <property type="component" value="Unassembled WGS sequence"/>
</dbReference>